<feature type="transmembrane region" description="Helical" evidence="1">
    <location>
        <begin position="14"/>
        <end position="38"/>
    </location>
</feature>
<keyword evidence="1" id="KW-0812">Transmembrane</keyword>
<proteinExistence type="predicted"/>
<dbReference type="AlphaFoldDB" id="A0A139WAS1"/>
<evidence type="ECO:0000313" key="2">
    <source>
        <dbReference type="EMBL" id="KYB24991.1"/>
    </source>
</evidence>
<dbReference type="OrthoDB" id="6742346at2759"/>
<evidence type="ECO:0000256" key="1">
    <source>
        <dbReference type="SAM" id="Phobius"/>
    </source>
</evidence>
<sequence length="141" mass="16359">MSTPTSIDDLKSDFVIGVSVVGGVCVLLTCAVIGLFVWNLRLYRKIQKLDPFVNFKLQRPKKVNNDQQQRQPTTFPSRDDFVTVYDNSGFERNKEERRNLNPIALRSKASFDNENFSFGSNKLSLNSFRQPDYLHLDNRFY</sequence>
<reference evidence="2 3" key="2">
    <citation type="journal article" date="2010" name="Nucleic Acids Res.">
        <title>BeetleBase in 2010: revisions to provide comprehensive genomic information for Tribolium castaneum.</title>
        <authorList>
            <person name="Kim H.S."/>
            <person name="Murphy T."/>
            <person name="Xia J."/>
            <person name="Caragea D."/>
            <person name="Park Y."/>
            <person name="Beeman R.W."/>
            <person name="Lorenzen M.D."/>
            <person name="Butcher S."/>
            <person name="Manak J.R."/>
            <person name="Brown S.J."/>
        </authorList>
    </citation>
    <scope>GENOME REANNOTATION</scope>
    <source>
        <strain evidence="2 3">Georgia GA2</strain>
    </source>
</reference>
<evidence type="ECO:0000313" key="3">
    <source>
        <dbReference type="Proteomes" id="UP000007266"/>
    </source>
</evidence>
<reference evidence="2 3" key="1">
    <citation type="journal article" date="2008" name="Nature">
        <title>The genome of the model beetle and pest Tribolium castaneum.</title>
        <authorList>
            <consortium name="Tribolium Genome Sequencing Consortium"/>
            <person name="Richards S."/>
            <person name="Gibbs R.A."/>
            <person name="Weinstock G.M."/>
            <person name="Brown S.J."/>
            <person name="Denell R."/>
            <person name="Beeman R.W."/>
            <person name="Gibbs R."/>
            <person name="Beeman R.W."/>
            <person name="Brown S.J."/>
            <person name="Bucher G."/>
            <person name="Friedrich M."/>
            <person name="Grimmelikhuijzen C.J."/>
            <person name="Klingler M."/>
            <person name="Lorenzen M."/>
            <person name="Richards S."/>
            <person name="Roth S."/>
            <person name="Schroder R."/>
            <person name="Tautz D."/>
            <person name="Zdobnov E.M."/>
            <person name="Muzny D."/>
            <person name="Gibbs R.A."/>
            <person name="Weinstock G.M."/>
            <person name="Attaway T."/>
            <person name="Bell S."/>
            <person name="Buhay C.J."/>
            <person name="Chandrabose M.N."/>
            <person name="Chavez D."/>
            <person name="Clerk-Blankenburg K.P."/>
            <person name="Cree A."/>
            <person name="Dao M."/>
            <person name="Davis C."/>
            <person name="Chacko J."/>
            <person name="Dinh H."/>
            <person name="Dugan-Rocha S."/>
            <person name="Fowler G."/>
            <person name="Garner T.T."/>
            <person name="Garnes J."/>
            <person name="Gnirke A."/>
            <person name="Hawes A."/>
            <person name="Hernandez J."/>
            <person name="Hines S."/>
            <person name="Holder M."/>
            <person name="Hume J."/>
            <person name="Jhangiani S.N."/>
            <person name="Joshi V."/>
            <person name="Khan Z.M."/>
            <person name="Jackson L."/>
            <person name="Kovar C."/>
            <person name="Kowis A."/>
            <person name="Lee S."/>
            <person name="Lewis L.R."/>
            <person name="Margolis J."/>
            <person name="Morgan M."/>
            <person name="Nazareth L.V."/>
            <person name="Nguyen N."/>
            <person name="Okwuonu G."/>
            <person name="Parker D."/>
            <person name="Richards S."/>
            <person name="Ruiz S.J."/>
            <person name="Santibanez J."/>
            <person name="Savard J."/>
            <person name="Scherer S.E."/>
            <person name="Schneider B."/>
            <person name="Sodergren E."/>
            <person name="Tautz D."/>
            <person name="Vattahil S."/>
            <person name="Villasana D."/>
            <person name="White C.S."/>
            <person name="Wright R."/>
            <person name="Park Y."/>
            <person name="Beeman R.W."/>
            <person name="Lord J."/>
            <person name="Oppert B."/>
            <person name="Lorenzen M."/>
            <person name="Brown S."/>
            <person name="Wang L."/>
            <person name="Savard J."/>
            <person name="Tautz D."/>
            <person name="Richards S."/>
            <person name="Weinstock G."/>
            <person name="Gibbs R.A."/>
            <person name="Liu Y."/>
            <person name="Worley K."/>
            <person name="Weinstock G."/>
            <person name="Elsik C.G."/>
            <person name="Reese J.T."/>
            <person name="Elhaik E."/>
            <person name="Landan G."/>
            <person name="Graur D."/>
            <person name="Arensburger P."/>
            <person name="Atkinson P."/>
            <person name="Beeman R.W."/>
            <person name="Beidler J."/>
            <person name="Brown S.J."/>
            <person name="Demuth J.P."/>
            <person name="Drury D.W."/>
            <person name="Du Y.Z."/>
            <person name="Fujiwara H."/>
            <person name="Lorenzen M."/>
            <person name="Maselli V."/>
            <person name="Osanai M."/>
            <person name="Park Y."/>
            <person name="Robertson H.M."/>
            <person name="Tu Z."/>
            <person name="Wang J.J."/>
            <person name="Wang S."/>
            <person name="Richards S."/>
            <person name="Song H."/>
            <person name="Zhang L."/>
            <person name="Sodergren E."/>
            <person name="Werner D."/>
            <person name="Stanke M."/>
            <person name="Morgenstern B."/>
            <person name="Solovyev V."/>
            <person name="Kosarev P."/>
            <person name="Brown G."/>
            <person name="Chen H.C."/>
            <person name="Ermolaeva O."/>
            <person name="Hlavina W."/>
            <person name="Kapustin Y."/>
            <person name="Kiryutin B."/>
            <person name="Kitts P."/>
            <person name="Maglott D."/>
            <person name="Pruitt K."/>
            <person name="Sapojnikov V."/>
            <person name="Souvorov A."/>
            <person name="Mackey A.J."/>
            <person name="Waterhouse R.M."/>
            <person name="Wyder S."/>
            <person name="Zdobnov E.M."/>
            <person name="Zdobnov E.M."/>
            <person name="Wyder S."/>
            <person name="Kriventseva E.V."/>
            <person name="Kadowaki T."/>
            <person name="Bork P."/>
            <person name="Aranda M."/>
            <person name="Bao R."/>
            <person name="Beermann A."/>
            <person name="Berns N."/>
            <person name="Bolognesi R."/>
            <person name="Bonneton F."/>
            <person name="Bopp D."/>
            <person name="Brown S.J."/>
            <person name="Bucher G."/>
            <person name="Butts T."/>
            <person name="Chaumot A."/>
            <person name="Denell R.E."/>
            <person name="Ferrier D.E."/>
            <person name="Friedrich M."/>
            <person name="Gordon C.M."/>
            <person name="Jindra M."/>
            <person name="Klingler M."/>
            <person name="Lan Q."/>
            <person name="Lattorff H.M."/>
            <person name="Laudet V."/>
            <person name="von Levetsow C."/>
            <person name="Liu Z."/>
            <person name="Lutz R."/>
            <person name="Lynch J.A."/>
            <person name="da Fonseca R.N."/>
            <person name="Posnien N."/>
            <person name="Reuter R."/>
            <person name="Roth S."/>
            <person name="Savard J."/>
            <person name="Schinko J.B."/>
            <person name="Schmitt C."/>
            <person name="Schoppmeier M."/>
            <person name="Schroder R."/>
            <person name="Shippy T.D."/>
            <person name="Simonnet F."/>
            <person name="Marques-Souza H."/>
            <person name="Tautz D."/>
            <person name="Tomoyasu Y."/>
            <person name="Trauner J."/>
            <person name="Van der Zee M."/>
            <person name="Vervoort M."/>
            <person name="Wittkopp N."/>
            <person name="Wimmer E.A."/>
            <person name="Yang X."/>
            <person name="Jones A.K."/>
            <person name="Sattelle D.B."/>
            <person name="Ebert P.R."/>
            <person name="Nelson D."/>
            <person name="Scott J.G."/>
            <person name="Beeman R.W."/>
            <person name="Muthukrishnan S."/>
            <person name="Kramer K.J."/>
            <person name="Arakane Y."/>
            <person name="Beeman R.W."/>
            <person name="Zhu Q."/>
            <person name="Hogenkamp D."/>
            <person name="Dixit R."/>
            <person name="Oppert B."/>
            <person name="Jiang H."/>
            <person name="Zou Z."/>
            <person name="Marshall J."/>
            <person name="Elpidina E."/>
            <person name="Vinokurov K."/>
            <person name="Oppert C."/>
            <person name="Zou Z."/>
            <person name="Evans J."/>
            <person name="Lu Z."/>
            <person name="Zhao P."/>
            <person name="Sumathipala N."/>
            <person name="Altincicek B."/>
            <person name="Vilcinskas A."/>
            <person name="Williams M."/>
            <person name="Hultmark D."/>
            <person name="Hetru C."/>
            <person name="Jiang H."/>
            <person name="Grimmelikhuijzen C.J."/>
            <person name="Hauser F."/>
            <person name="Cazzamali G."/>
            <person name="Williamson M."/>
            <person name="Park Y."/>
            <person name="Li B."/>
            <person name="Tanaka Y."/>
            <person name="Predel R."/>
            <person name="Neupert S."/>
            <person name="Schachtner J."/>
            <person name="Verleyen P."/>
            <person name="Raible F."/>
            <person name="Bork P."/>
            <person name="Friedrich M."/>
            <person name="Walden K.K."/>
            <person name="Robertson H.M."/>
            <person name="Angeli S."/>
            <person name="Foret S."/>
            <person name="Bucher G."/>
            <person name="Schuetz S."/>
            <person name="Maleszka R."/>
            <person name="Wimmer E.A."/>
            <person name="Beeman R.W."/>
            <person name="Lorenzen M."/>
            <person name="Tomoyasu Y."/>
            <person name="Miller S.C."/>
            <person name="Grossmann D."/>
            <person name="Bucher G."/>
        </authorList>
    </citation>
    <scope>NUCLEOTIDE SEQUENCE [LARGE SCALE GENOMIC DNA]</scope>
    <source>
        <strain evidence="2 3">Georgia GA2</strain>
    </source>
</reference>
<dbReference type="KEGG" id="tca:103314530"/>
<dbReference type="EMBL" id="KQ971380">
    <property type="protein sequence ID" value="KYB24991.1"/>
    <property type="molecule type" value="Genomic_DNA"/>
</dbReference>
<keyword evidence="1" id="KW-0472">Membrane</keyword>
<accession>A0A139WAS1</accession>
<keyword evidence="3" id="KW-1185">Reference proteome</keyword>
<keyword evidence="1" id="KW-1133">Transmembrane helix</keyword>
<dbReference type="Proteomes" id="UP000007266">
    <property type="component" value="Linkage group 10"/>
</dbReference>
<name>A0A139WAS1_TRICA</name>
<protein>
    <submittedName>
        <fullName evidence="2">Uncharacterized protein</fullName>
    </submittedName>
</protein>
<gene>
    <name evidence="2" type="primary">AUGUSTUS-3.0.2_31423</name>
    <name evidence="2" type="ORF">TcasGA2_TC031423</name>
</gene>
<dbReference type="InParanoid" id="A0A139WAS1"/>
<organism evidence="2 3">
    <name type="scientific">Tribolium castaneum</name>
    <name type="common">Red flour beetle</name>
    <dbReference type="NCBI Taxonomy" id="7070"/>
    <lineage>
        <taxon>Eukaryota</taxon>
        <taxon>Metazoa</taxon>
        <taxon>Ecdysozoa</taxon>
        <taxon>Arthropoda</taxon>
        <taxon>Hexapoda</taxon>
        <taxon>Insecta</taxon>
        <taxon>Pterygota</taxon>
        <taxon>Neoptera</taxon>
        <taxon>Endopterygota</taxon>
        <taxon>Coleoptera</taxon>
        <taxon>Polyphaga</taxon>
        <taxon>Cucujiformia</taxon>
        <taxon>Tenebrionidae</taxon>
        <taxon>Tenebrionidae incertae sedis</taxon>
        <taxon>Tribolium</taxon>
    </lineage>
</organism>